<organism evidence="4">
    <name type="scientific">marine sediment metagenome</name>
    <dbReference type="NCBI Taxonomy" id="412755"/>
    <lineage>
        <taxon>unclassified sequences</taxon>
        <taxon>metagenomes</taxon>
        <taxon>ecological metagenomes</taxon>
    </lineage>
</organism>
<feature type="domain" description="DNA-directed DNA polymerase family A palm" evidence="2">
    <location>
        <begin position="652"/>
        <end position="862"/>
    </location>
</feature>
<dbReference type="SUPFAM" id="SSF53098">
    <property type="entry name" value="Ribonuclease H-like"/>
    <property type="match status" value="1"/>
</dbReference>
<dbReference type="PANTHER" id="PTHR10133">
    <property type="entry name" value="DNA POLYMERASE I"/>
    <property type="match status" value="1"/>
</dbReference>
<feature type="domain" description="Uracil-DNA glycosylase-like" evidence="3">
    <location>
        <begin position="54"/>
        <end position="223"/>
    </location>
</feature>
<dbReference type="CDD" id="cd10030">
    <property type="entry name" value="UDG-F4_TTUDGA_SPO1dp_like"/>
    <property type="match status" value="1"/>
</dbReference>
<evidence type="ECO:0000313" key="4">
    <source>
        <dbReference type="EMBL" id="KKN68061.1"/>
    </source>
</evidence>
<dbReference type="EMBL" id="LAZR01000459">
    <property type="protein sequence ID" value="KKN68061.1"/>
    <property type="molecule type" value="Genomic_DNA"/>
</dbReference>
<reference evidence="4" key="1">
    <citation type="journal article" date="2015" name="Nature">
        <title>Complex archaea that bridge the gap between prokaryotes and eukaryotes.</title>
        <authorList>
            <person name="Spang A."/>
            <person name="Saw J.H."/>
            <person name="Jorgensen S.L."/>
            <person name="Zaremba-Niedzwiedzka K."/>
            <person name="Martijn J."/>
            <person name="Lind A.E."/>
            <person name="van Eijk R."/>
            <person name="Schleper C."/>
            <person name="Guy L."/>
            <person name="Ettema T.J."/>
        </authorList>
    </citation>
    <scope>NUCLEOTIDE SEQUENCE</scope>
</reference>
<protein>
    <recommendedName>
        <fullName evidence="5">Uracil-DNA glycosylase-like domain-containing protein</fullName>
    </recommendedName>
</protein>
<dbReference type="GO" id="GO:0006261">
    <property type="term" value="P:DNA-templated DNA replication"/>
    <property type="evidence" value="ECO:0007669"/>
    <property type="project" value="InterPro"/>
</dbReference>
<evidence type="ECO:0000259" key="2">
    <source>
        <dbReference type="SMART" id="SM00482"/>
    </source>
</evidence>
<dbReference type="InterPro" id="IPR043502">
    <property type="entry name" value="DNA/RNA_pol_sf"/>
</dbReference>
<dbReference type="Gene3D" id="1.10.150.20">
    <property type="entry name" value="5' to 3' exonuclease, C-terminal subdomain"/>
    <property type="match status" value="1"/>
</dbReference>
<gene>
    <name evidence="4" type="ORF">LCGC14_0455150</name>
</gene>
<dbReference type="Pfam" id="PF03167">
    <property type="entry name" value="UDG"/>
    <property type="match status" value="1"/>
</dbReference>
<dbReference type="Gene3D" id="3.40.470.10">
    <property type="entry name" value="Uracil-DNA glycosylase-like domain"/>
    <property type="match status" value="1"/>
</dbReference>
<dbReference type="SMART" id="SM00986">
    <property type="entry name" value="UDG"/>
    <property type="match status" value="1"/>
</dbReference>
<proteinExistence type="predicted"/>
<keyword evidence="1" id="KW-0235">DNA replication</keyword>
<dbReference type="PANTHER" id="PTHR10133:SF27">
    <property type="entry name" value="DNA POLYMERASE NU"/>
    <property type="match status" value="1"/>
</dbReference>
<name>A0A0F9V3G2_9ZZZZ</name>
<dbReference type="SUPFAM" id="SSF52141">
    <property type="entry name" value="Uracil-DNA glycosylase-like"/>
    <property type="match status" value="1"/>
</dbReference>
<evidence type="ECO:0008006" key="5">
    <source>
        <dbReference type="Google" id="ProtNLM"/>
    </source>
</evidence>
<comment type="caution">
    <text evidence="4">The sequence shown here is derived from an EMBL/GenBank/DDBJ whole genome shotgun (WGS) entry which is preliminary data.</text>
</comment>
<dbReference type="GO" id="GO:0003677">
    <property type="term" value="F:DNA binding"/>
    <property type="evidence" value="ECO:0007669"/>
    <property type="project" value="InterPro"/>
</dbReference>
<accession>A0A0F9V3G2</accession>
<evidence type="ECO:0000259" key="3">
    <source>
        <dbReference type="SMART" id="SM00986"/>
    </source>
</evidence>
<dbReference type="SUPFAM" id="SSF56672">
    <property type="entry name" value="DNA/RNA polymerases"/>
    <property type="match status" value="1"/>
</dbReference>
<evidence type="ECO:0000256" key="1">
    <source>
        <dbReference type="ARBA" id="ARBA00022705"/>
    </source>
</evidence>
<dbReference type="GO" id="GO:0006302">
    <property type="term" value="P:double-strand break repair"/>
    <property type="evidence" value="ECO:0007669"/>
    <property type="project" value="TreeGrafter"/>
</dbReference>
<dbReference type="InterPro" id="IPR036895">
    <property type="entry name" value="Uracil-DNA_glycosylase-like_sf"/>
</dbReference>
<dbReference type="Pfam" id="PF00476">
    <property type="entry name" value="DNA_pol_A"/>
    <property type="match status" value="1"/>
</dbReference>
<dbReference type="InterPro" id="IPR012337">
    <property type="entry name" value="RNaseH-like_sf"/>
</dbReference>
<dbReference type="SMART" id="SM00987">
    <property type="entry name" value="UreE_C"/>
    <property type="match status" value="1"/>
</dbReference>
<dbReference type="GO" id="GO:0003887">
    <property type="term" value="F:DNA-directed DNA polymerase activity"/>
    <property type="evidence" value="ECO:0007669"/>
    <property type="project" value="InterPro"/>
</dbReference>
<sequence>MPSTKLSPDIIQLDRDKTCTRCNLHEECKTVCIPTTLHGLERKFCPRLDRPWSSVRKQSRAVLIVGEAPGGVEDQKDQPFVGPSGHVLRKLYIDFFKLDEKADVYCGNAVRCRPPGNRTPNKTQLKACYAFLLADVMRLQQEYDEVLILAVGGPAARTVWGTSLKQAFMRQGDFTDWHNLVKDLDLVPAPCRVFATYHPAFIQREPSSGLTVKRHLQMLADYLDGKLEYELDELLDIEIAPMPPKYKLGRLSLDIETYGIVKGHPKQRFFHPKLSVRRDFVGKNSLVQTCGLTWREPLTSCNLGAGEGLLKHAIFYMDQVDHRRRLWAWIKKCRNEEGFEFLLGQNVVFDLMYLRYVYKEARILLEDPLPIMDLMIFNYLHDEGRPEKSLKALAPLFRVSKYGETKINGEYRRYNSNRTPELAQYNCQDTASTLRIAEKLMLEIHGFYGKQTKKLSPFCMKWYSQLLWLIVWMQENGLRMDKPQLDTLFARNEKALNAIMRAGRELYEMPFRGKGSEKAKRKMMDEAVGFLGVWEEELPELELTDKKGEVRFSVDNRNALMERLGHGTSHYKQLKLFGAYQDVSGMMDRYLYPLLVGGGKKHDNKASVLLDGCCYPRWFPVPGEFEDHTTGGTKQARIVAKGPPCQTFPPPVKRCIRGRFKNGWMIWFDYSQIELRVAALLSNDPAMMEEYQGSPDFHGKTACLMFGNDIVNHPLYGTKYRQAGKVFNFRALYRGGVKRAQSSLMKDLGISMSLADIAAIDNAFWKRHGRLRIWQNELMEFVQDRGFYELPLIGQSRLFLGGKKAKERKLNEVVNLPVQAIAADIMLSAQYALWATFRKAGLRAVVPINVYDAALIECPKYEIYQVRKVMADVLPNPPFYQALCDELGRTLPLEYEVKEKRVAS</sequence>
<dbReference type="InterPro" id="IPR002298">
    <property type="entry name" value="DNA_polymerase_A"/>
</dbReference>
<dbReference type="AlphaFoldDB" id="A0A0F9V3G2"/>
<dbReference type="InterPro" id="IPR036397">
    <property type="entry name" value="RNaseH_sf"/>
</dbReference>
<dbReference type="SMART" id="SM00482">
    <property type="entry name" value="POLAc"/>
    <property type="match status" value="1"/>
</dbReference>
<dbReference type="Gene3D" id="3.30.420.10">
    <property type="entry name" value="Ribonuclease H-like superfamily/Ribonuclease H"/>
    <property type="match status" value="1"/>
</dbReference>
<dbReference type="Gene3D" id="3.30.70.370">
    <property type="match status" value="1"/>
</dbReference>
<dbReference type="InterPro" id="IPR001098">
    <property type="entry name" value="DNA-dir_DNA_pol_A_palm_dom"/>
</dbReference>
<dbReference type="InterPro" id="IPR005122">
    <property type="entry name" value="Uracil-DNA_glycosylase-like"/>
</dbReference>